<geneLocation type="plasmid" evidence="1">
    <name>p5</name>
</geneLocation>
<reference evidence="1 2" key="1">
    <citation type="submission" date="2018-09" db="EMBL/GenBank/DDBJ databases">
        <title>Whole genome based analysis of evolution and adaptive divergence in Indian and Brazilian strains of Azospirillum brasilense.</title>
        <authorList>
            <person name="Singh C."/>
            <person name="Tripathi A.K."/>
        </authorList>
    </citation>
    <scope>NUCLEOTIDE SEQUENCE [LARGE SCALE GENOMIC DNA]</scope>
    <source>
        <strain evidence="1 2">MTCC4036</strain>
        <plasmid evidence="1 2">p5</plasmid>
    </source>
</reference>
<evidence type="ECO:0000313" key="1">
    <source>
        <dbReference type="EMBL" id="QCO07161.1"/>
    </source>
</evidence>
<keyword evidence="1" id="KW-0614">Plasmid</keyword>
<gene>
    <name evidence="1" type="ORF">D3867_35255</name>
</gene>
<dbReference type="EMBL" id="CP032335">
    <property type="protein sequence ID" value="QCO07161.1"/>
    <property type="molecule type" value="Genomic_DNA"/>
</dbReference>
<name>A0A4D8QCX9_AZOBR</name>
<organism evidence="1 2">
    <name type="scientific">Azospirillum brasilense</name>
    <dbReference type="NCBI Taxonomy" id="192"/>
    <lineage>
        <taxon>Bacteria</taxon>
        <taxon>Pseudomonadati</taxon>
        <taxon>Pseudomonadota</taxon>
        <taxon>Alphaproteobacteria</taxon>
        <taxon>Rhodospirillales</taxon>
        <taxon>Azospirillaceae</taxon>
        <taxon>Azospirillum</taxon>
    </lineage>
</organism>
<dbReference type="AlphaFoldDB" id="A0A4D8QCX9"/>
<accession>A0A4D8QCX9</accession>
<protein>
    <submittedName>
        <fullName evidence="1">Uncharacterized protein</fullName>
    </submittedName>
</protein>
<dbReference type="Proteomes" id="UP000298596">
    <property type="component" value="Plasmid p5"/>
</dbReference>
<sequence>MPILQILVSRGQPDAMIPGQNDPVFRSIRPTHRNRAAFGVGKQGRSNFQGAQQGVRAAFPSHRPAEIQKSLGEILRDIDDMMCHFFQYFLRSDI</sequence>
<evidence type="ECO:0000313" key="2">
    <source>
        <dbReference type="Proteomes" id="UP000298596"/>
    </source>
</evidence>
<proteinExistence type="predicted"/>